<evidence type="ECO:0000313" key="2">
    <source>
        <dbReference type="Proteomes" id="UP001162483"/>
    </source>
</evidence>
<keyword evidence="2" id="KW-1185">Reference proteome</keyword>
<dbReference type="EMBL" id="CATNWA010009872">
    <property type="protein sequence ID" value="CAI9558842.1"/>
    <property type="molecule type" value="Genomic_DNA"/>
</dbReference>
<comment type="caution">
    <text evidence="1">The sequence shown here is derived from an EMBL/GenBank/DDBJ whole genome shotgun (WGS) entry which is preliminary data.</text>
</comment>
<accession>A0ABN9CIA5</accession>
<proteinExistence type="predicted"/>
<protein>
    <submittedName>
        <fullName evidence="1">Uncharacterized protein</fullName>
    </submittedName>
</protein>
<organism evidence="1 2">
    <name type="scientific">Staurois parvus</name>
    <dbReference type="NCBI Taxonomy" id="386267"/>
    <lineage>
        <taxon>Eukaryota</taxon>
        <taxon>Metazoa</taxon>
        <taxon>Chordata</taxon>
        <taxon>Craniata</taxon>
        <taxon>Vertebrata</taxon>
        <taxon>Euteleostomi</taxon>
        <taxon>Amphibia</taxon>
        <taxon>Batrachia</taxon>
        <taxon>Anura</taxon>
        <taxon>Neobatrachia</taxon>
        <taxon>Ranoidea</taxon>
        <taxon>Ranidae</taxon>
        <taxon>Staurois</taxon>
    </lineage>
</organism>
<sequence length="67" mass="7763">MVHFGALQCVFDAFYHVTVQFCVVKMQPFLLFFLHPERTGTASTDVNYDIDNHITYFLCILDAEKSN</sequence>
<name>A0ABN9CIA5_9NEOB</name>
<gene>
    <name evidence="1" type="ORF">SPARVUS_LOCUS4983409</name>
</gene>
<evidence type="ECO:0000313" key="1">
    <source>
        <dbReference type="EMBL" id="CAI9558842.1"/>
    </source>
</evidence>
<dbReference type="Proteomes" id="UP001162483">
    <property type="component" value="Unassembled WGS sequence"/>
</dbReference>
<reference evidence="1" key="1">
    <citation type="submission" date="2023-05" db="EMBL/GenBank/DDBJ databases">
        <authorList>
            <person name="Stuckert A."/>
        </authorList>
    </citation>
    <scope>NUCLEOTIDE SEQUENCE</scope>
</reference>